<dbReference type="EMBL" id="WVIE01000003">
    <property type="protein sequence ID" value="NDJ16419.1"/>
    <property type="molecule type" value="Genomic_DNA"/>
</dbReference>
<evidence type="ECO:0000256" key="2">
    <source>
        <dbReference type="ARBA" id="ARBA00022747"/>
    </source>
</evidence>
<evidence type="ECO:0000256" key="1">
    <source>
        <dbReference type="ARBA" id="ARBA00010923"/>
    </source>
</evidence>
<evidence type="ECO:0000256" key="4">
    <source>
        <dbReference type="ARBA" id="ARBA00038652"/>
    </source>
</evidence>
<sequence length="437" mass="49084">MSLKINDKQLPEGWVEQKLADLIGISHGYAFKGCDFNRSDDLEKPIVLTPGNYSENGELYFTAQNTKRLVGKVPPDGYFFDVGDLTVVMTDLSSKMKILGKPAFINHPNILHNQRIGRILFQDESINPKYLYYFLQTKTVADKVKETATGTMVRHTAPKRILNITIPIPLLPEQKQIVSIVDQAFEGIDRAIANTKKNLTNARELFESHLNEIFTQKGDGWIEKKLGDIAAFRNGLNFTKNSKGESIRIVGVKDFQNNFWIQEDQLESVTLDGELKEIDALRKGDILTVRSNGNRELIGRCVLVGDLSERTSHSGFTIRLRIEREDIHLPFIVHFLKSRELRKQLTESGGGINISSLNQQGLSLITVSFPSFIEQNNIVASIDELAIVTQRLEAIYRQKLAALNELKQSILQKAFTGELTADTANQTTKKAEEAIAA</sequence>
<organism evidence="6 7">
    <name type="scientific">Myxacorys almedinensis A</name>
    <dbReference type="NCBI Taxonomy" id="2690445"/>
    <lineage>
        <taxon>Bacteria</taxon>
        <taxon>Bacillati</taxon>
        <taxon>Cyanobacteriota</taxon>
        <taxon>Cyanophyceae</taxon>
        <taxon>Leptolyngbyales</taxon>
        <taxon>Leptolyngbyaceae</taxon>
        <taxon>Myxacorys</taxon>
        <taxon>Myxacorys almedinensis</taxon>
    </lineage>
</organism>
<dbReference type="CDD" id="cd17517">
    <property type="entry name" value="RMtype1_S_EcoKI_StySPI-TRD2-CR2_like"/>
    <property type="match status" value="1"/>
</dbReference>
<feature type="domain" description="Type I restriction modification DNA specificity" evidence="5">
    <location>
        <begin position="219"/>
        <end position="393"/>
    </location>
</feature>
<protein>
    <recommendedName>
        <fullName evidence="5">Type I restriction modification DNA specificity domain-containing protein</fullName>
    </recommendedName>
</protein>
<comment type="subunit">
    <text evidence="4">The methyltransferase is composed of M and S polypeptides.</text>
</comment>
<feature type="domain" description="Type I restriction modification DNA specificity" evidence="5">
    <location>
        <begin position="11"/>
        <end position="188"/>
    </location>
</feature>
<comment type="similarity">
    <text evidence="1">Belongs to the type-I restriction system S methylase family.</text>
</comment>
<proteinExistence type="inferred from homology"/>
<comment type="caution">
    <text evidence="6">The sequence shown here is derived from an EMBL/GenBank/DDBJ whole genome shotgun (WGS) entry which is preliminary data.</text>
</comment>
<dbReference type="AlphaFoldDB" id="A0A8J7YYI2"/>
<evidence type="ECO:0000259" key="5">
    <source>
        <dbReference type="Pfam" id="PF01420"/>
    </source>
</evidence>
<name>A0A8J7YYI2_9CYAN</name>
<dbReference type="InterPro" id="IPR044946">
    <property type="entry name" value="Restrct_endonuc_typeI_TRD_sf"/>
</dbReference>
<accession>A0A8J7YYI2</accession>
<evidence type="ECO:0000313" key="7">
    <source>
        <dbReference type="Proteomes" id="UP000646053"/>
    </source>
</evidence>
<dbReference type="Gene3D" id="3.90.220.20">
    <property type="entry name" value="DNA methylase specificity domains"/>
    <property type="match status" value="2"/>
</dbReference>
<gene>
    <name evidence="6" type="ORF">GS601_03780</name>
</gene>
<dbReference type="Proteomes" id="UP000646053">
    <property type="component" value="Unassembled WGS sequence"/>
</dbReference>
<evidence type="ECO:0000256" key="3">
    <source>
        <dbReference type="ARBA" id="ARBA00023125"/>
    </source>
</evidence>
<keyword evidence="2" id="KW-0680">Restriction system</keyword>
<dbReference type="InterPro" id="IPR051212">
    <property type="entry name" value="Type-I_RE_S_subunit"/>
</dbReference>
<dbReference type="SUPFAM" id="SSF116734">
    <property type="entry name" value="DNA methylase specificity domain"/>
    <property type="match status" value="2"/>
</dbReference>
<evidence type="ECO:0000313" key="6">
    <source>
        <dbReference type="EMBL" id="NDJ16419.1"/>
    </source>
</evidence>
<reference evidence="6" key="1">
    <citation type="submission" date="2019-12" db="EMBL/GenBank/DDBJ databases">
        <title>High-Quality draft genome sequences of three cyanobacteria isolated from the limestone walls of the Old Cathedral of Coimbra.</title>
        <authorList>
            <person name="Tiago I."/>
            <person name="Soares F."/>
            <person name="Portugal A."/>
        </authorList>
    </citation>
    <scope>NUCLEOTIDE SEQUENCE</scope>
    <source>
        <strain evidence="6">A</strain>
    </source>
</reference>
<dbReference type="Pfam" id="PF01420">
    <property type="entry name" value="Methylase_S"/>
    <property type="match status" value="2"/>
</dbReference>
<dbReference type="RefSeq" id="WP_162421930.1">
    <property type="nucleotide sequence ID" value="NZ_WVIE01000003.1"/>
</dbReference>
<dbReference type="GO" id="GO:0003677">
    <property type="term" value="F:DNA binding"/>
    <property type="evidence" value="ECO:0007669"/>
    <property type="project" value="UniProtKB-KW"/>
</dbReference>
<dbReference type="GO" id="GO:0009307">
    <property type="term" value="P:DNA restriction-modification system"/>
    <property type="evidence" value="ECO:0007669"/>
    <property type="project" value="UniProtKB-KW"/>
</dbReference>
<dbReference type="PANTHER" id="PTHR43140">
    <property type="entry name" value="TYPE-1 RESTRICTION ENZYME ECOKI SPECIFICITY PROTEIN"/>
    <property type="match status" value="1"/>
</dbReference>
<keyword evidence="3" id="KW-0238">DNA-binding</keyword>
<keyword evidence="7" id="KW-1185">Reference proteome</keyword>
<dbReference type="PANTHER" id="PTHR43140:SF1">
    <property type="entry name" value="TYPE I RESTRICTION ENZYME ECOKI SPECIFICITY SUBUNIT"/>
    <property type="match status" value="1"/>
</dbReference>
<dbReference type="InterPro" id="IPR000055">
    <property type="entry name" value="Restrct_endonuc_typeI_TRD"/>
</dbReference>